<dbReference type="Gene3D" id="2.60.40.1220">
    <property type="match status" value="1"/>
</dbReference>
<dbReference type="InterPro" id="IPR032812">
    <property type="entry name" value="SbsA_Ig"/>
</dbReference>
<dbReference type="AlphaFoldDB" id="A0A257LVK9"/>
<evidence type="ECO:0000256" key="1">
    <source>
        <dbReference type="ARBA" id="ARBA00022729"/>
    </source>
</evidence>
<comment type="caution">
    <text evidence="3">The sequence shown here is derived from an EMBL/GenBank/DDBJ whole genome shotgun (WGS) entry which is preliminary data.</text>
</comment>
<proteinExistence type="predicted"/>
<evidence type="ECO:0000313" key="3">
    <source>
        <dbReference type="EMBL" id="OYV02791.1"/>
    </source>
</evidence>
<keyword evidence="1" id="KW-0732">Signal</keyword>
<dbReference type="InterPro" id="IPR014755">
    <property type="entry name" value="Cu-Rt/internalin_Ig-like"/>
</dbReference>
<feature type="domain" description="SbsA Ig-like" evidence="2">
    <location>
        <begin position="200"/>
        <end position="308"/>
    </location>
</feature>
<evidence type="ECO:0000259" key="2">
    <source>
        <dbReference type="Pfam" id="PF13205"/>
    </source>
</evidence>
<dbReference type="EMBL" id="NMUJ01000052">
    <property type="protein sequence ID" value="OYV02791.1"/>
    <property type="molecule type" value="Genomic_DNA"/>
</dbReference>
<reference evidence="4" key="1">
    <citation type="submission" date="2017-07" db="EMBL/GenBank/DDBJ databases">
        <title>Novel pathways for hydrocarbon cycling and metabolic interdependencies in hydrothermal sediment communities.</title>
        <authorList>
            <person name="Dombrowski N."/>
            <person name="Seitz K."/>
            <person name="Teske A."/>
            <person name="Baker B."/>
        </authorList>
    </citation>
    <scope>NUCLEOTIDE SEQUENCE [LARGE SCALE GENOMIC DNA]</scope>
</reference>
<organism evidence="3 4">
    <name type="scientific">candidate division WOR-3 bacterium 4484_18</name>
    <dbReference type="NCBI Taxonomy" id="2020626"/>
    <lineage>
        <taxon>Bacteria</taxon>
        <taxon>Bacteria division WOR-3</taxon>
    </lineage>
</organism>
<accession>A0A257LVK9</accession>
<gene>
    <name evidence="3" type="ORF">CGW93_03800</name>
</gene>
<sequence length="329" mass="36553">MRYLTIFIMVLMVSPIMAKEIELLPGVYSEPTEVTTSDSFSAITFLFPEEQELFNDDGSVQSAHYGLLGQATTFEAPCDCHLVRLKYLLDGSNFTWYFDVYHTSSGNKPDHNNPYFDEPIEHYGSHSQEWVETDVTDKGVVFSEGEVFHPYYEYAGGHGNSDGANDAPEYSNWWRFNSENWSEYSYYFGSAMLRVFINDDMDPPYADGFDPADGDTVPPDTNIVFHAKDDDVGVDSDTINTDSVVVTVGGEPVPGSLDVSGDESDYTVTFDPDSDFTQGDTVTVTLSPEGNEITDLLGNPMETVEYSFNIGSYAVIVNSSIGVIKAEYK</sequence>
<protein>
    <recommendedName>
        <fullName evidence="2">SbsA Ig-like domain-containing protein</fullName>
    </recommendedName>
</protein>
<dbReference type="Proteomes" id="UP000216312">
    <property type="component" value="Unassembled WGS sequence"/>
</dbReference>
<name>A0A257LVK9_UNCW3</name>
<dbReference type="Pfam" id="PF13205">
    <property type="entry name" value="Big_5"/>
    <property type="match status" value="1"/>
</dbReference>
<evidence type="ECO:0000313" key="4">
    <source>
        <dbReference type="Proteomes" id="UP000216312"/>
    </source>
</evidence>